<gene>
    <name evidence="1" type="ORF">CFX0092_A1093</name>
</gene>
<dbReference type="InterPro" id="IPR008651">
    <property type="entry name" value="Uncharacterised_HicB"/>
</dbReference>
<dbReference type="KEGG" id="pbf:CFX0092_A1093"/>
<dbReference type="SUPFAM" id="SSF143100">
    <property type="entry name" value="TTHA1013/TTHA0281-like"/>
    <property type="match status" value="1"/>
</dbReference>
<evidence type="ECO:0000313" key="2">
    <source>
        <dbReference type="Proteomes" id="UP000215027"/>
    </source>
</evidence>
<keyword evidence="2" id="KW-1185">Reference proteome</keyword>
<sequence length="110" mass="12075">MNTMYYKGYPARIEYSEEDGCFVGHIVGINDIVGFHGTSVSELRTAFEEAVDDYLDTCAKLGRAPQKPYSGNLMLRIPPEVHAAVARAAEVRGESINHWAAEALAEQASK</sequence>
<organism evidence="1 2">
    <name type="scientific">Candidatus Promineifilum breve</name>
    <dbReference type="NCBI Taxonomy" id="1806508"/>
    <lineage>
        <taxon>Bacteria</taxon>
        <taxon>Bacillati</taxon>
        <taxon>Chloroflexota</taxon>
        <taxon>Ardenticatenia</taxon>
        <taxon>Candidatus Promineifilales</taxon>
        <taxon>Candidatus Promineifilaceae</taxon>
        <taxon>Candidatus Promineifilum</taxon>
    </lineage>
</organism>
<protein>
    <submittedName>
        <fullName evidence="1">HicB family protein</fullName>
    </submittedName>
</protein>
<dbReference type="SUPFAM" id="SSF47598">
    <property type="entry name" value="Ribbon-helix-helix"/>
    <property type="match status" value="1"/>
</dbReference>
<dbReference type="AlphaFoldDB" id="A0A160SZG4"/>
<dbReference type="RefSeq" id="WP_095042526.1">
    <property type="nucleotide sequence ID" value="NZ_LN890655.1"/>
</dbReference>
<proteinExistence type="predicted"/>
<name>A0A160SZG4_9CHLR</name>
<dbReference type="OrthoDB" id="5297106at2"/>
<dbReference type="Proteomes" id="UP000215027">
    <property type="component" value="Chromosome I"/>
</dbReference>
<dbReference type="InterPro" id="IPR010985">
    <property type="entry name" value="Ribbon_hlx_hlx"/>
</dbReference>
<dbReference type="Pfam" id="PF05534">
    <property type="entry name" value="HicB"/>
    <property type="match status" value="1"/>
</dbReference>
<dbReference type="InterPro" id="IPR035069">
    <property type="entry name" value="TTHA1013/TTHA0281-like"/>
</dbReference>
<dbReference type="GO" id="GO:0006355">
    <property type="term" value="P:regulation of DNA-templated transcription"/>
    <property type="evidence" value="ECO:0007669"/>
    <property type="project" value="InterPro"/>
</dbReference>
<reference evidence="1" key="1">
    <citation type="submission" date="2016-01" db="EMBL/GenBank/DDBJ databases">
        <authorList>
            <person name="Mcilroy J.S."/>
            <person name="Karst M S."/>
            <person name="Albertsen M."/>
        </authorList>
    </citation>
    <scope>NUCLEOTIDE SEQUENCE</scope>
    <source>
        <strain evidence="1">Cfx-K</strain>
    </source>
</reference>
<accession>A0A160SZG4</accession>
<dbReference type="EMBL" id="LN890655">
    <property type="protein sequence ID" value="CUS02971.2"/>
    <property type="molecule type" value="Genomic_DNA"/>
</dbReference>
<evidence type="ECO:0000313" key="1">
    <source>
        <dbReference type="EMBL" id="CUS02971.2"/>
    </source>
</evidence>